<dbReference type="InterPro" id="IPR039131">
    <property type="entry name" value="NDUFAF1"/>
</dbReference>
<sequence length="131" mass="15203">MLRIEHEFDAFIDLDSYDTIAFKLEGDGRCYMSTIYTEKWVNSPRQEEAIHYKLLFLFRRTTGTSLRQIPLERYLPTRRGNVINVHLEMNPSRVVGMSFSVNAEICAPGAKSEPGDFTVEIDWIKALRTQQ</sequence>
<feature type="domain" description="NADH:ubiquinone oxidoreductase intermediate-associated protein 30" evidence="5">
    <location>
        <begin position="7"/>
        <end position="121"/>
    </location>
</feature>
<dbReference type="InterPro" id="IPR013857">
    <property type="entry name" value="NADH-UbQ_OxRdtase-assoc_prot30"/>
</dbReference>
<evidence type="ECO:0000313" key="6">
    <source>
        <dbReference type="EMBL" id="KAK9090721.1"/>
    </source>
</evidence>
<comment type="similarity">
    <text evidence="2">Belongs to the CIA30 family.</text>
</comment>
<dbReference type="Pfam" id="PF08547">
    <property type="entry name" value="CIA30"/>
    <property type="match status" value="1"/>
</dbReference>
<evidence type="ECO:0000259" key="5">
    <source>
        <dbReference type="Pfam" id="PF08547"/>
    </source>
</evidence>
<evidence type="ECO:0000313" key="7">
    <source>
        <dbReference type="Proteomes" id="UP001417504"/>
    </source>
</evidence>
<reference evidence="6 7" key="1">
    <citation type="submission" date="2024-01" db="EMBL/GenBank/DDBJ databases">
        <title>Genome assemblies of Stephania.</title>
        <authorList>
            <person name="Yang L."/>
        </authorList>
    </citation>
    <scope>NUCLEOTIDE SEQUENCE [LARGE SCALE GENOMIC DNA]</scope>
    <source>
        <strain evidence="6">QJT</strain>
        <tissue evidence="6">Leaf</tissue>
    </source>
</reference>
<dbReference type="AlphaFoldDB" id="A0AAP0HNF7"/>
<dbReference type="EMBL" id="JBBNAE010000010">
    <property type="protein sequence ID" value="KAK9090721.1"/>
    <property type="molecule type" value="Genomic_DNA"/>
</dbReference>
<proteinExistence type="inferred from homology"/>
<comment type="caution">
    <text evidence="6">The sequence shown here is derived from an EMBL/GenBank/DDBJ whole genome shotgun (WGS) entry which is preliminary data.</text>
</comment>
<evidence type="ECO:0000256" key="1">
    <source>
        <dbReference type="ARBA" id="ARBA00004173"/>
    </source>
</evidence>
<dbReference type="GO" id="GO:0051082">
    <property type="term" value="F:unfolded protein binding"/>
    <property type="evidence" value="ECO:0007669"/>
    <property type="project" value="TreeGrafter"/>
</dbReference>
<dbReference type="SUPFAM" id="SSF49785">
    <property type="entry name" value="Galactose-binding domain-like"/>
    <property type="match status" value="1"/>
</dbReference>
<dbReference type="GO" id="GO:0005739">
    <property type="term" value="C:mitochondrion"/>
    <property type="evidence" value="ECO:0007669"/>
    <property type="project" value="UniProtKB-SubCell"/>
</dbReference>
<name>A0AAP0HNF7_9MAGN</name>
<dbReference type="PANTHER" id="PTHR13194:SF18">
    <property type="entry name" value="COMPLEX I INTERMEDIATE-ASSOCIATED PROTEIN 30, MITOCHONDRIAL"/>
    <property type="match status" value="1"/>
</dbReference>
<dbReference type="GO" id="GO:0006120">
    <property type="term" value="P:mitochondrial electron transport, NADH to ubiquinone"/>
    <property type="evidence" value="ECO:0007669"/>
    <property type="project" value="TreeGrafter"/>
</dbReference>
<keyword evidence="4" id="KW-0143">Chaperone</keyword>
<evidence type="ECO:0000256" key="2">
    <source>
        <dbReference type="ARBA" id="ARBA00007884"/>
    </source>
</evidence>
<keyword evidence="3" id="KW-0496">Mitochondrion</keyword>
<gene>
    <name evidence="6" type="ORF">Sjap_023898</name>
</gene>
<keyword evidence="7" id="KW-1185">Reference proteome</keyword>
<organism evidence="6 7">
    <name type="scientific">Stephania japonica</name>
    <dbReference type="NCBI Taxonomy" id="461633"/>
    <lineage>
        <taxon>Eukaryota</taxon>
        <taxon>Viridiplantae</taxon>
        <taxon>Streptophyta</taxon>
        <taxon>Embryophyta</taxon>
        <taxon>Tracheophyta</taxon>
        <taxon>Spermatophyta</taxon>
        <taxon>Magnoliopsida</taxon>
        <taxon>Ranunculales</taxon>
        <taxon>Menispermaceae</taxon>
        <taxon>Menispermoideae</taxon>
        <taxon>Cissampelideae</taxon>
        <taxon>Stephania</taxon>
    </lineage>
</organism>
<evidence type="ECO:0000256" key="3">
    <source>
        <dbReference type="ARBA" id="ARBA00023128"/>
    </source>
</evidence>
<evidence type="ECO:0000256" key="4">
    <source>
        <dbReference type="ARBA" id="ARBA00023186"/>
    </source>
</evidence>
<protein>
    <recommendedName>
        <fullName evidence="5">NADH:ubiquinone oxidoreductase intermediate-associated protein 30 domain-containing protein</fullName>
    </recommendedName>
</protein>
<dbReference type="GO" id="GO:0032981">
    <property type="term" value="P:mitochondrial respiratory chain complex I assembly"/>
    <property type="evidence" value="ECO:0007669"/>
    <property type="project" value="TreeGrafter"/>
</dbReference>
<comment type="subcellular location">
    <subcellularLocation>
        <location evidence="1">Mitochondrion</location>
    </subcellularLocation>
</comment>
<dbReference type="PANTHER" id="PTHR13194">
    <property type="entry name" value="COMPLEX I INTERMEDIATE-ASSOCIATED PROTEIN 30"/>
    <property type="match status" value="1"/>
</dbReference>
<dbReference type="InterPro" id="IPR008979">
    <property type="entry name" value="Galactose-bd-like_sf"/>
</dbReference>
<accession>A0AAP0HNF7</accession>
<dbReference type="Proteomes" id="UP001417504">
    <property type="component" value="Unassembled WGS sequence"/>
</dbReference>